<dbReference type="STRING" id="870435.A0A0C3PN91"/>
<evidence type="ECO:0000259" key="4">
    <source>
        <dbReference type="Pfam" id="PF23099"/>
    </source>
</evidence>
<dbReference type="PANTHER" id="PTHR17695">
    <property type="entry name" value="SMALL SUBUNIT PROCESSOME COMPONENT 20 HOMOLOG"/>
    <property type="match status" value="1"/>
</dbReference>
<feature type="region of interest" description="Disordered" evidence="1">
    <location>
        <begin position="1206"/>
        <end position="1248"/>
    </location>
</feature>
<dbReference type="InterPro" id="IPR057525">
    <property type="entry name" value="UTP20_C"/>
</dbReference>
<evidence type="ECO:0000259" key="2">
    <source>
        <dbReference type="Pfam" id="PF07539"/>
    </source>
</evidence>
<feature type="region of interest" description="Disordered" evidence="1">
    <location>
        <begin position="621"/>
        <end position="666"/>
    </location>
</feature>
<feature type="region of interest" description="Disordered" evidence="1">
    <location>
        <begin position="1776"/>
        <end position="1799"/>
    </location>
</feature>
<feature type="compositionally biased region" description="Acidic residues" evidence="1">
    <location>
        <begin position="2570"/>
        <end position="2581"/>
    </location>
</feature>
<dbReference type="GO" id="GO:0030686">
    <property type="term" value="C:90S preribosome"/>
    <property type="evidence" value="ECO:0007669"/>
    <property type="project" value="TreeGrafter"/>
</dbReference>
<feature type="compositionally biased region" description="Acidic residues" evidence="1">
    <location>
        <begin position="1776"/>
        <end position="1786"/>
    </location>
</feature>
<feature type="compositionally biased region" description="Basic residues" evidence="1">
    <location>
        <begin position="2740"/>
        <end position="2750"/>
    </location>
</feature>
<accession>A0A0C3PN91</accession>
<feature type="domain" description="U3 small nucleolar RNA-associated protein 20 N-terminal" evidence="2">
    <location>
        <begin position="993"/>
        <end position="1614"/>
    </location>
</feature>
<dbReference type="Gene3D" id="1.25.10.10">
    <property type="entry name" value="Leucine-rich Repeat Variant"/>
    <property type="match status" value="1"/>
</dbReference>
<feature type="compositionally biased region" description="Basic and acidic residues" evidence="1">
    <location>
        <begin position="1209"/>
        <end position="1226"/>
    </location>
</feature>
<feature type="region of interest" description="Disordered" evidence="1">
    <location>
        <begin position="2728"/>
        <end position="2750"/>
    </location>
</feature>
<protein>
    <submittedName>
        <fullName evidence="5">Uncharacterized protein</fullName>
    </submittedName>
</protein>
<feature type="compositionally biased region" description="Basic and acidic residues" evidence="1">
    <location>
        <begin position="642"/>
        <end position="666"/>
    </location>
</feature>
<dbReference type="FunCoup" id="A0A0C3PN91">
    <property type="interactions" value="594"/>
</dbReference>
<dbReference type="InterPro" id="IPR016024">
    <property type="entry name" value="ARM-type_fold"/>
</dbReference>
<dbReference type="InterPro" id="IPR011430">
    <property type="entry name" value="UTP20_N"/>
</dbReference>
<dbReference type="GO" id="GO:0032040">
    <property type="term" value="C:small-subunit processome"/>
    <property type="evidence" value="ECO:0007669"/>
    <property type="project" value="TreeGrafter"/>
</dbReference>
<reference evidence="5 6" key="1">
    <citation type="submission" date="2014-04" db="EMBL/GenBank/DDBJ databases">
        <authorList>
            <consortium name="DOE Joint Genome Institute"/>
            <person name="Kuo A."/>
            <person name="Kohler A."/>
            <person name="Costa M.D."/>
            <person name="Nagy L.G."/>
            <person name="Floudas D."/>
            <person name="Copeland A."/>
            <person name="Barry K.W."/>
            <person name="Cichocki N."/>
            <person name="Veneault-Fourrey C."/>
            <person name="LaButti K."/>
            <person name="Lindquist E.A."/>
            <person name="Lipzen A."/>
            <person name="Lundell T."/>
            <person name="Morin E."/>
            <person name="Murat C."/>
            <person name="Sun H."/>
            <person name="Tunlid A."/>
            <person name="Henrissat B."/>
            <person name="Grigoriev I.V."/>
            <person name="Hibbett D.S."/>
            <person name="Martin F."/>
            <person name="Nordberg H.P."/>
            <person name="Cantor M.N."/>
            <person name="Hua S.X."/>
        </authorList>
    </citation>
    <scope>NUCLEOTIDE SEQUENCE [LARGE SCALE GENOMIC DNA]</scope>
    <source>
        <strain evidence="5 6">Marx 270</strain>
    </source>
</reference>
<evidence type="ECO:0000256" key="1">
    <source>
        <dbReference type="SAM" id="MobiDB-lite"/>
    </source>
</evidence>
<name>A0A0C3PN91_PISTI</name>
<sequence length="2750" mass="305311">MDDLDVVQRVKRFKHQSHTESLKHVHLPSALQLTSKFDHDIADNESHFYNSLQQWRQLNLSPAFVQFANKAEPLSASMPLLLHNWRDIMQHWQAALDFADSEALPSLLDLLQKLAHDLRTTLSPLYPSLLHTLLSYLPRPLPASVLTSLLAALASLFRYLLIPSIHLDLLHQTWTSFHAALPKCNHEVQRAAAEVWASVLRRLKTKARDRVLALMAAELDGVEDASAWILIFVCKSVSQTLHTTSPSIIAPIFDHYLSSATPPSTSSNPEDLLYNLLRRTLTALIHHCAGPEQFSPIADVLVKHVEDALAQSHPSKDAPEECVPGELQEHDRQANEGADQDVEHRERVRRVLRLAAIVCSVRQGSRLSASHVSRLLGTLSHFPVPTTTLTSAHTPTHAHPDTKASDSVSLEFICSLFVAATTSTSSNTAVDSSIRPFLQRIQHSSPRFFVSLVGVLSSLGWQGGAGGGNWLMIRDTLGVLQHDERGVMRLLARYVRGSRRSGGKGGAGGMDVVWKRSLGAWVVEKLGDWTLKGEGEDGKRERMVEELYDILALAPYVEEMPMLVIGIVDRVLGDDDYADGAKGKGKEGSGKEWQEWCRTYANSAYVLGACLRVLGEHLSRSSHGEKNGRKGAIDGDEEEHEGSERMRERQQARRLRETEKTEGTPKDRIYDRLGRWTRMVVDRYVWSESALSGLATLLRASTSLPTSTQVPYRALTPLHRSLHSHSRAIRLSALQILTSRIVVGLSSAEGDVLRRCLQGEEVSLDVGGARERVLRIGRVGIAVRHGEAGDIEEDGKELRRVERGGGEECARWLMAQLKVNLRPLWSPAAEALSGLANRLGDPIWNVIWEEFVENFSKSSSNMSEGVVTTFVPSWLTAKDNQIQDHRDGDTWEEERSWRDGAAHNVRETVAEWLDEGLERKAIIQEQRPSDRLDRSSYEIQLLGAIAQCPTVAEKHNRELVSLFLSLVSDVDSSSSSPGSPLSRGMPYTIALPRPKLIAWLALFSKFSNPRSSYASSTLHSLYLGLLAHPDRSLRSASMRCILTYKSPSLTRREDSLWRLLDNELWREELAVVAENLGRMESEVVGVVVRVLFGIVRERKGRGIGAGERRAAVLSALGGCKNEALALLVDLMLAPMEKNCLAWAGNEEFNIEMGGGAIGARQQIGYLNMLGDALRSLGIRMVEWWPALFGTTVSMVAAAQTRLSSSKVELSSEVHTQERQGGEHPTEDNEWEEGSDVEGPASNVNGVTEMSARDARTIRQLGLKSLADFFRAPATYDFSPFLRATFDTIISPRLAALDQENIQAPSALLEIFASWSARREYVHYLVQFDGRVVPKVLDCLVSPGVKPAVVNFVLDFAERLLALGAEDDAVSNALVAPHLSLLLSHLTTFVERTKGDQDISTPLAQRQIGLLAQLAHHIDSAHVEPLLGLLTPLLQKPARVVPERTKVDMLRILGSLVPLAPSLESPSSIGFAKVHEVLSRLFLTFRSNTSRSVLAATFSRLSACTGELQFVATLLDSLNACSTKRVNEPDFDRRLAAFAAFNDRQYKNLTGRNWLPVLYNALHFIQDPEELAIRSNAAFTLRRFIGVVVDNSTADASSLLPRVVLPTLKGALRSKHELVRAEVLGVLAYAVSQCTSISSLQEMRPLLAGGDEEASFFTNIYHIQTHRRTRALRRLGEQCDAGALSSRILADVFVPVVEYYVASTTTFDHLLVAEAINTLGRIARRLRWPAYYSLVQKYLRGSKDKGDVVKVHVRALVSILENFHFSMEDAVREVEPDGEMDVAETLEQEPSQAAPTEHEHDVKKVSDAVNVYLLPALLEYLSNRDENEDSLRIPIAIGVVKIAMHLPAESKETQITRLLTVLCQALRSRSQDTRDLVRETVCRIVAMLEPSYLAYAMRELRAALVRGPHLHVLAFVTHAMLNYVTAPERKEEAFTDLDSCVDDIAHVASEVVFGESGKDVQHEDFKTKMREVRGSASKGLDTFALTAKYVSPDRINALLRPLRSVMEVTTSAKPMQQVDEVLRRVASGLNSNARLGPPELLVLCHTLISQNAKFLQEAPPKPKPRGTGKKDDAIVQLKRKAVIQEDCYTHNSYRFVVFGLELFNTAFRRSKFNLHDPYILARLEPFVVLIGNTLYTKSEAVLIAALKAAPAILQCPVGAASSSAALISKQILVIIRSMGSTESEVTQTAFKSLATILRECPSSNVKETDLLFLLEILTPDLEEPSRQASAFALLRAIVSRKLVVPELYDLMTTVSSILITSQSPHTRESARSLLLQFLLDYPQGSGRLQTTLAFFARNLSFEHVSGRLSVLELLHAVITKFDANLLAKHAEMLFVALVLCIANDDEKSCRESAANVVQALLKRLADEQKRAVVGHLHAWATQSEKARLRGVSAQVYGLLVDALQRDATLPLDTILADILAITENACTMLTEEDDDTADYSSEWQMAYHALQTLSKLLHTYPELTVDYSKVKWTHVLALLVFPHPWARNVACRLLGLLFAAQPTPSAQSTVSTEGSPLTDTNMRDIAHKLCTMLKSPNLEPAVALQVVKNLFFVGKWFLAHPRTSHTADGVSSEEDMSEDEDEHDLRDDDSNGDPLPWLFSKLSFQARSAHITRKNKGTSAQANWSLCPLSVFRFFAAMISHMDGPQLERFLPHILTPVHRIVEEDTIRDAAIDELKATATELMDLVQTKVGTTAFANVYNRIRQNVLSVRQDRRVARATQAITDPQAAAKRKVARNLMKKESRKRKNRSFA</sequence>
<dbReference type="Proteomes" id="UP000054217">
    <property type="component" value="Unassembled WGS sequence"/>
</dbReference>
<reference evidence="6" key="2">
    <citation type="submission" date="2015-01" db="EMBL/GenBank/DDBJ databases">
        <title>Evolutionary Origins and Diversification of the Mycorrhizal Mutualists.</title>
        <authorList>
            <consortium name="DOE Joint Genome Institute"/>
            <consortium name="Mycorrhizal Genomics Consortium"/>
            <person name="Kohler A."/>
            <person name="Kuo A."/>
            <person name="Nagy L.G."/>
            <person name="Floudas D."/>
            <person name="Copeland A."/>
            <person name="Barry K.W."/>
            <person name="Cichocki N."/>
            <person name="Veneault-Fourrey C."/>
            <person name="LaButti K."/>
            <person name="Lindquist E.A."/>
            <person name="Lipzen A."/>
            <person name="Lundell T."/>
            <person name="Morin E."/>
            <person name="Murat C."/>
            <person name="Riley R."/>
            <person name="Ohm R."/>
            <person name="Sun H."/>
            <person name="Tunlid A."/>
            <person name="Henrissat B."/>
            <person name="Grigoriev I.V."/>
            <person name="Hibbett D.S."/>
            <person name="Martin F."/>
        </authorList>
    </citation>
    <scope>NUCLEOTIDE SEQUENCE [LARGE SCALE GENOMIC DNA]</scope>
    <source>
        <strain evidence="6">Marx 270</strain>
    </source>
</reference>
<dbReference type="Pfam" id="PF20416">
    <property type="entry name" value="UTP20"/>
    <property type="match status" value="1"/>
</dbReference>
<dbReference type="SUPFAM" id="SSF48371">
    <property type="entry name" value="ARM repeat"/>
    <property type="match status" value="2"/>
</dbReference>
<dbReference type="InterPro" id="IPR052575">
    <property type="entry name" value="SSU_processome_comp_20"/>
</dbReference>
<dbReference type="InParanoid" id="A0A0C3PN91"/>
<feature type="domain" description="U3 small nucleolar RNA-associated protein 20 C-terminal" evidence="4">
    <location>
        <begin position="2444"/>
        <end position="2746"/>
    </location>
</feature>
<dbReference type="PANTHER" id="PTHR17695:SF11">
    <property type="entry name" value="SMALL SUBUNIT PROCESSOME COMPONENT 20 HOMOLOG"/>
    <property type="match status" value="1"/>
</dbReference>
<evidence type="ECO:0000259" key="3">
    <source>
        <dbReference type="Pfam" id="PF20416"/>
    </source>
</evidence>
<evidence type="ECO:0000313" key="6">
    <source>
        <dbReference type="Proteomes" id="UP000054217"/>
    </source>
</evidence>
<proteinExistence type="predicted"/>
<feature type="domain" description="U3 small nucleolar RNA-associated protein 20" evidence="3">
    <location>
        <begin position="1823"/>
        <end position="2047"/>
    </location>
</feature>
<dbReference type="InterPro" id="IPR011989">
    <property type="entry name" value="ARM-like"/>
</dbReference>
<organism evidence="5 6">
    <name type="scientific">Pisolithus tinctorius Marx 270</name>
    <dbReference type="NCBI Taxonomy" id="870435"/>
    <lineage>
        <taxon>Eukaryota</taxon>
        <taxon>Fungi</taxon>
        <taxon>Dikarya</taxon>
        <taxon>Basidiomycota</taxon>
        <taxon>Agaricomycotina</taxon>
        <taxon>Agaricomycetes</taxon>
        <taxon>Agaricomycetidae</taxon>
        <taxon>Boletales</taxon>
        <taxon>Sclerodermatineae</taxon>
        <taxon>Pisolithaceae</taxon>
        <taxon>Pisolithus</taxon>
    </lineage>
</organism>
<evidence type="ECO:0000313" key="5">
    <source>
        <dbReference type="EMBL" id="KIO10301.1"/>
    </source>
</evidence>
<dbReference type="EMBL" id="KN831952">
    <property type="protein sequence ID" value="KIO10301.1"/>
    <property type="molecule type" value="Genomic_DNA"/>
</dbReference>
<dbReference type="Pfam" id="PF23099">
    <property type="entry name" value="UTP20_C"/>
    <property type="match status" value="1"/>
</dbReference>
<dbReference type="HOGENOM" id="CLU_000327_1_0_1"/>
<gene>
    <name evidence="5" type="ORF">M404DRAFT_21269</name>
</gene>
<dbReference type="Pfam" id="PF07539">
    <property type="entry name" value="UTP20_N"/>
    <property type="match status" value="1"/>
</dbReference>
<dbReference type="OrthoDB" id="360653at2759"/>
<keyword evidence="6" id="KW-1185">Reference proteome</keyword>
<dbReference type="InterPro" id="IPR046523">
    <property type="entry name" value="UTP20_dom"/>
</dbReference>
<feature type="region of interest" description="Disordered" evidence="1">
    <location>
        <begin position="2564"/>
        <end position="2591"/>
    </location>
</feature>
<feature type="compositionally biased region" description="Basic and acidic residues" evidence="1">
    <location>
        <begin position="621"/>
        <end position="633"/>
    </location>
</feature>